<dbReference type="EMBL" id="MSYM01000005">
    <property type="protein sequence ID" value="OLP08104.1"/>
    <property type="molecule type" value="Genomic_DNA"/>
</dbReference>
<name>A0A1Q8YJ72_9BURK</name>
<organism evidence="1 2">
    <name type="scientific">Rhodoferax antarcticus ANT.BR</name>
    <dbReference type="NCBI Taxonomy" id="1111071"/>
    <lineage>
        <taxon>Bacteria</taxon>
        <taxon>Pseudomonadati</taxon>
        <taxon>Pseudomonadota</taxon>
        <taxon>Betaproteobacteria</taxon>
        <taxon>Burkholderiales</taxon>
        <taxon>Comamonadaceae</taxon>
        <taxon>Rhodoferax</taxon>
    </lineage>
</organism>
<protein>
    <submittedName>
        <fullName evidence="1">Uncharacterized protein</fullName>
    </submittedName>
</protein>
<evidence type="ECO:0000313" key="2">
    <source>
        <dbReference type="Proteomes" id="UP000185911"/>
    </source>
</evidence>
<comment type="caution">
    <text evidence="1">The sequence shown here is derived from an EMBL/GenBank/DDBJ whole genome shotgun (WGS) entry which is preliminary data.</text>
</comment>
<reference evidence="1 2" key="1">
    <citation type="submission" date="2017-01" db="EMBL/GenBank/DDBJ databases">
        <title>Genome sequence of Rhodoferax antarcticus ANT.BR, a psychrophilic purple nonsulfur bacterium from an Antarctic microbial mat.</title>
        <authorList>
            <person name="Baker J."/>
            <person name="Riester C."/>
            <person name="Skinner B."/>
            <person name="Newell A."/>
            <person name="Swingley W."/>
            <person name="Madigan M."/>
            <person name="Jung D."/>
            <person name="Asao M."/>
            <person name="Chen M."/>
            <person name="Loughlin P."/>
            <person name="Pan H."/>
            <person name="Lin S."/>
            <person name="Li N."/>
            <person name="Shaw J."/>
            <person name="Prado M."/>
            <person name="Sherman C."/>
            <person name="Li X."/>
            <person name="Tang J."/>
            <person name="Blankenship R."/>
            <person name="Zhao T."/>
            <person name="Touchman J."/>
            <person name="Sattley M."/>
        </authorList>
    </citation>
    <scope>NUCLEOTIDE SEQUENCE [LARGE SCALE GENOMIC DNA]</scope>
    <source>
        <strain evidence="1 2">ANT.BR</strain>
    </source>
</reference>
<evidence type="ECO:0000313" key="1">
    <source>
        <dbReference type="EMBL" id="OLP08104.1"/>
    </source>
</evidence>
<gene>
    <name evidence="1" type="ORF">BLL52_0392</name>
</gene>
<accession>A0A1Q8YJ72</accession>
<dbReference type="Proteomes" id="UP000185911">
    <property type="component" value="Unassembled WGS sequence"/>
</dbReference>
<dbReference type="RefSeq" id="WP_139313270.1">
    <property type="nucleotide sequence ID" value="NZ_MSYM01000005.1"/>
</dbReference>
<proteinExistence type="predicted"/>
<dbReference type="AlphaFoldDB" id="A0A1Q8YJ72"/>
<sequence>MVARVSAAILALVTVIPRSTEAKSAAPDTRAQELAEAACRTTAKISGLAALAPGPLGLLTVLADVIALWKIQSQLVADIAAVYGKTATLGKEQMLYCLFKHSASQTIRDVVYRAGERYVVGPVSLKILHIVFKDEGVD</sequence>
<keyword evidence="2" id="KW-1185">Reference proteome</keyword>